<protein>
    <recommendedName>
        <fullName evidence="3">F-box domain-containing protein</fullName>
    </recommendedName>
</protein>
<sequence>MNDTPYFNMLSIVRAHLWHAVSLRVVFLASLAPMNVNGALTPDFMFMCCLWQAAPVLERFALLFEGSGHRLYPPQFLFDSNAPCLRFLEINAGGIVLKSLPPAFAAVTHLQCNFTGPHIYDILDTFPALESFALSTDDATVLHPPPRDNTRYPGRLTSLSLNCPALISSACGFLQYASCARVRRLHIAYYSGLFDDLRASGFPGMTALRRLSIACNASSAPWRRSIDLHCTRNDSSVLEVKDMPVQAPWPPGLLASVTEVTICDVVYWTSPFWFPNATTLTIGLTQPDMALSPAEYRIFDAYGRSHPAPLFVCPELRAIAIVGVGSTTLCAAGLARFISVGVTFRAKTLVTLRLVNLALRNDVPREGEETPTPVAQLAENIIFAGV</sequence>
<reference evidence="2" key="1">
    <citation type="journal article" date="2012" name="Science">
        <title>The Paleozoic origin of enzymatic lignin decomposition reconstructed from 31 fungal genomes.</title>
        <authorList>
            <person name="Floudas D."/>
            <person name="Binder M."/>
            <person name="Riley R."/>
            <person name="Barry K."/>
            <person name="Blanchette R.A."/>
            <person name="Henrissat B."/>
            <person name="Martinez A.T."/>
            <person name="Otillar R."/>
            <person name="Spatafora J.W."/>
            <person name="Yadav J.S."/>
            <person name="Aerts A."/>
            <person name="Benoit I."/>
            <person name="Boyd A."/>
            <person name="Carlson A."/>
            <person name="Copeland A."/>
            <person name="Coutinho P.M."/>
            <person name="de Vries R.P."/>
            <person name="Ferreira P."/>
            <person name="Findley K."/>
            <person name="Foster B."/>
            <person name="Gaskell J."/>
            <person name="Glotzer D."/>
            <person name="Gorecki P."/>
            <person name="Heitman J."/>
            <person name="Hesse C."/>
            <person name="Hori C."/>
            <person name="Igarashi K."/>
            <person name="Jurgens J.A."/>
            <person name="Kallen N."/>
            <person name="Kersten P."/>
            <person name="Kohler A."/>
            <person name="Kuees U."/>
            <person name="Kumar T.K.A."/>
            <person name="Kuo A."/>
            <person name="LaButti K."/>
            <person name="Larrondo L.F."/>
            <person name="Lindquist E."/>
            <person name="Ling A."/>
            <person name="Lombard V."/>
            <person name="Lucas S."/>
            <person name="Lundell T."/>
            <person name="Martin R."/>
            <person name="McLaughlin D.J."/>
            <person name="Morgenstern I."/>
            <person name="Morin E."/>
            <person name="Murat C."/>
            <person name="Nagy L.G."/>
            <person name="Nolan M."/>
            <person name="Ohm R.A."/>
            <person name="Patyshakuliyeva A."/>
            <person name="Rokas A."/>
            <person name="Ruiz-Duenas F.J."/>
            <person name="Sabat G."/>
            <person name="Salamov A."/>
            <person name="Samejima M."/>
            <person name="Schmutz J."/>
            <person name="Slot J.C."/>
            <person name="St John F."/>
            <person name="Stenlid J."/>
            <person name="Sun H."/>
            <person name="Sun S."/>
            <person name="Syed K."/>
            <person name="Tsang A."/>
            <person name="Wiebenga A."/>
            <person name="Young D."/>
            <person name="Pisabarro A."/>
            <person name="Eastwood D.C."/>
            <person name="Martin F."/>
            <person name="Cullen D."/>
            <person name="Grigoriev I.V."/>
            <person name="Hibbett D.S."/>
        </authorList>
    </citation>
    <scope>NUCLEOTIDE SEQUENCE [LARGE SCALE GENOMIC DNA]</scope>
    <source>
        <strain evidence="2">TFB10046</strain>
    </source>
</reference>
<keyword evidence="2" id="KW-1185">Reference proteome</keyword>
<dbReference type="InParanoid" id="J0D1V8"/>
<evidence type="ECO:0000313" key="2">
    <source>
        <dbReference type="Proteomes" id="UP000006514"/>
    </source>
</evidence>
<dbReference type="Proteomes" id="UP000006514">
    <property type="component" value="Unassembled WGS sequence"/>
</dbReference>
<evidence type="ECO:0000313" key="1">
    <source>
        <dbReference type="EMBL" id="EJD32577.1"/>
    </source>
</evidence>
<dbReference type="AlphaFoldDB" id="J0D1V8"/>
<name>J0D1V8_AURST</name>
<dbReference type="SUPFAM" id="SSF52047">
    <property type="entry name" value="RNI-like"/>
    <property type="match status" value="1"/>
</dbReference>
<gene>
    <name evidence="1" type="ORF">AURDEDRAFT_178334</name>
</gene>
<evidence type="ECO:0008006" key="3">
    <source>
        <dbReference type="Google" id="ProtNLM"/>
    </source>
</evidence>
<dbReference type="EMBL" id="JH688834">
    <property type="protein sequence ID" value="EJD32577.1"/>
    <property type="molecule type" value="Genomic_DNA"/>
</dbReference>
<dbReference type="KEGG" id="adl:AURDEDRAFT_178334"/>
<accession>J0D1V8</accession>
<organism evidence="1 2">
    <name type="scientific">Auricularia subglabra (strain TFB-10046 / SS5)</name>
    <name type="common">White-rot fungus</name>
    <name type="synonym">Auricularia delicata (strain TFB10046)</name>
    <dbReference type="NCBI Taxonomy" id="717982"/>
    <lineage>
        <taxon>Eukaryota</taxon>
        <taxon>Fungi</taxon>
        <taxon>Dikarya</taxon>
        <taxon>Basidiomycota</taxon>
        <taxon>Agaricomycotina</taxon>
        <taxon>Agaricomycetes</taxon>
        <taxon>Auriculariales</taxon>
        <taxon>Auriculariaceae</taxon>
        <taxon>Auricularia</taxon>
    </lineage>
</organism>
<proteinExistence type="predicted"/>